<dbReference type="AlphaFoldDB" id="A0A0T5VRS7"/>
<name>A0A0T5VRS7_9SPHI</name>
<organism evidence="1 2">
    <name type="scientific">Pedobacter ginsenosidimutans</name>
    <dbReference type="NCBI Taxonomy" id="687842"/>
    <lineage>
        <taxon>Bacteria</taxon>
        <taxon>Pseudomonadati</taxon>
        <taxon>Bacteroidota</taxon>
        <taxon>Sphingobacteriia</taxon>
        <taxon>Sphingobacteriales</taxon>
        <taxon>Sphingobacteriaceae</taxon>
        <taxon>Pedobacter</taxon>
    </lineage>
</organism>
<gene>
    <name evidence="1" type="ORF">ASU31_10465</name>
</gene>
<dbReference type="Proteomes" id="UP000051950">
    <property type="component" value="Unassembled WGS sequence"/>
</dbReference>
<accession>A0A0T5VRS7</accession>
<evidence type="ECO:0000313" key="1">
    <source>
        <dbReference type="EMBL" id="KRT15925.1"/>
    </source>
</evidence>
<comment type="caution">
    <text evidence="1">The sequence shown here is derived from an EMBL/GenBank/DDBJ whole genome shotgun (WGS) entry which is preliminary data.</text>
</comment>
<evidence type="ECO:0000313" key="2">
    <source>
        <dbReference type="Proteomes" id="UP000051950"/>
    </source>
</evidence>
<reference evidence="1 2" key="1">
    <citation type="submission" date="2015-11" db="EMBL/GenBank/DDBJ databases">
        <title>Sequence of Pedobacter ginsenosidimutans.</title>
        <authorList>
            <person name="Carson E."/>
            <person name="Keyser V."/>
            <person name="Newman J."/>
            <person name="Miller J."/>
        </authorList>
    </citation>
    <scope>NUCLEOTIDE SEQUENCE [LARGE SCALE GENOMIC DNA]</scope>
    <source>
        <strain evidence="1 2">KACC 14530</strain>
    </source>
</reference>
<dbReference type="STRING" id="687842.ASU31_10465"/>
<keyword evidence="2" id="KW-1185">Reference proteome</keyword>
<proteinExistence type="predicted"/>
<protein>
    <recommendedName>
        <fullName evidence="3">Two component regulator three Y domain-containing protein</fullName>
    </recommendedName>
</protein>
<dbReference type="EMBL" id="LMZQ01000006">
    <property type="protein sequence ID" value="KRT15925.1"/>
    <property type="molecule type" value="Genomic_DNA"/>
</dbReference>
<sequence length="325" mass="37042">MVIGLYFYSSVAKNRKNDFVREFPPHLITADTIKSIANSDLYIAGSNGKFVYLSSKKSKNTLLRFDLQTLDSDTNKIRALKDFNVYDDAEVQVESENIFLTQGFAGNIRSGMLKDLILTKTTQIFPFYSVVSITDTSYVIRYINKSNKNVLAIYSTQNRLVSEKNISTKQGDEIFSNDGILLKTPDKRIAFVYYYSNNFIVTDQNLNESYKAKTIDTNTIAKIKVKKIRSTGDLTMSAPPLIVNKEACANNDHLFIRSGLKADNQVPEEWSNSSTIDVYNLKNGNYEFSFYLLDLGKDKLVSFKVYNKTLVALYHNVIYTFKLNF</sequence>
<evidence type="ECO:0008006" key="3">
    <source>
        <dbReference type="Google" id="ProtNLM"/>
    </source>
</evidence>